<dbReference type="CDD" id="cd22363">
    <property type="entry name" value="tRNA-intron_lyase_C"/>
    <property type="match status" value="1"/>
</dbReference>
<dbReference type="InterPro" id="IPR016442">
    <property type="entry name" value="tRNA_splic_arch_short"/>
</dbReference>
<dbReference type="Pfam" id="PF02778">
    <property type="entry name" value="tRNA_int_endo_N"/>
    <property type="match status" value="1"/>
</dbReference>
<organism evidence="6 7">
    <name type="scientific">Methanothermus fervidus (strain ATCC 43054 / DSM 2088 / JCM 10308 / V24 S)</name>
    <dbReference type="NCBI Taxonomy" id="523846"/>
    <lineage>
        <taxon>Archaea</taxon>
        <taxon>Methanobacteriati</taxon>
        <taxon>Methanobacteriota</taxon>
        <taxon>Methanomada group</taxon>
        <taxon>Methanobacteria</taxon>
        <taxon>Methanobacteriales</taxon>
        <taxon>Methanothermaceae</taxon>
        <taxon>Methanothermus</taxon>
    </lineage>
</organism>
<gene>
    <name evidence="6" type="ordered locus">Mfer_1195</name>
</gene>
<dbReference type="PIRSF" id="PIRSF005285">
    <property type="entry name" value="tRNA_splic_archaea"/>
    <property type="match status" value="1"/>
</dbReference>
<evidence type="ECO:0000313" key="7">
    <source>
        <dbReference type="Proteomes" id="UP000002315"/>
    </source>
</evidence>
<dbReference type="GO" id="GO:0000213">
    <property type="term" value="F:tRNA-intron lyase activity"/>
    <property type="evidence" value="ECO:0007669"/>
    <property type="project" value="InterPro"/>
</dbReference>
<keyword evidence="7" id="KW-1185">Reference proteome</keyword>
<dbReference type="PANTHER" id="PTHR13070:SF0">
    <property type="entry name" value="TRNA-SPLICING ENDONUCLEASE SUBUNIT SEN34"/>
    <property type="match status" value="1"/>
</dbReference>
<keyword evidence="1" id="KW-0819">tRNA processing</keyword>
<accession>E3GWR2</accession>
<dbReference type="InterPro" id="IPR006676">
    <property type="entry name" value="tRNA_splic"/>
</dbReference>
<dbReference type="InterPro" id="IPR011856">
    <property type="entry name" value="tRNA_endonuc-like_dom_sf"/>
</dbReference>
<evidence type="ECO:0000256" key="2">
    <source>
        <dbReference type="ARBA" id="ARBA00023239"/>
    </source>
</evidence>
<keyword evidence="2" id="KW-0456">Lyase</keyword>
<feature type="domain" description="tRNA intron endonuclease catalytic" evidence="4">
    <location>
        <begin position="76"/>
        <end position="160"/>
    </location>
</feature>
<dbReference type="FunFam" id="3.40.1350.10:FF:000006">
    <property type="entry name" value="tRNA-splicing endonuclease"/>
    <property type="match status" value="1"/>
</dbReference>
<dbReference type="PANTHER" id="PTHR13070">
    <property type="entry name" value="TRNA-SPLICING ENDONUCLEASE SUBUNIT SEN34-RELATED"/>
    <property type="match status" value="1"/>
</dbReference>
<dbReference type="InterPro" id="IPR006677">
    <property type="entry name" value="tRNA_intron_Endonuc_cat-like"/>
</dbReference>
<dbReference type="EMBL" id="CP002278">
    <property type="protein sequence ID" value="ADP77981.1"/>
    <property type="molecule type" value="Genomic_DNA"/>
</dbReference>
<dbReference type="Proteomes" id="UP000002315">
    <property type="component" value="Chromosome"/>
</dbReference>
<keyword evidence="6" id="KW-0540">Nuclease</keyword>
<dbReference type="InterPro" id="IPR036167">
    <property type="entry name" value="tRNA_intron_Endo_cat-like_sf"/>
</dbReference>
<dbReference type="GO" id="GO:0000379">
    <property type="term" value="P:tRNA-type intron splice site recognition and cleavage"/>
    <property type="evidence" value="ECO:0007669"/>
    <property type="project" value="TreeGrafter"/>
</dbReference>
<dbReference type="Pfam" id="PF01974">
    <property type="entry name" value="tRNA_int_endo"/>
    <property type="match status" value="1"/>
</dbReference>
<evidence type="ECO:0000256" key="3">
    <source>
        <dbReference type="ARBA" id="ARBA00024798"/>
    </source>
</evidence>
<evidence type="ECO:0000313" key="6">
    <source>
        <dbReference type="EMBL" id="ADP77981.1"/>
    </source>
</evidence>
<dbReference type="Gene3D" id="3.40.1170.20">
    <property type="entry name" value="tRNA intron endonuclease, N-terminal domain"/>
    <property type="match status" value="1"/>
</dbReference>
<evidence type="ECO:0000259" key="5">
    <source>
        <dbReference type="Pfam" id="PF02778"/>
    </source>
</evidence>
<dbReference type="KEGG" id="mfv:Mfer_1195"/>
<dbReference type="InterPro" id="IPR036740">
    <property type="entry name" value="tRNA_intron_Endonuc_N_sf"/>
</dbReference>
<dbReference type="EC" id="3.1.27.9" evidence="6"/>
<dbReference type="SUPFAM" id="SSF53032">
    <property type="entry name" value="tRNA-intron endonuclease catalytic domain-like"/>
    <property type="match status" value="1"/>
</dbReference>
<dbReference type="OrthoDB" id="46045at2157"/>
<sequence length="168" mass="19875">MRCQLIRDSVVSDVNPRALRLHNKSHYGILDGNTFKLSLIEATYLLENKRINVYRGNEKISLEEMKNILRRHNLYQKYLVFRDLRNRGYIVKTGLKYGSEFRLYERGKAPGKGHSKYLVRVVTEDDIFNVKDIVSQVRVAHSVRKKLIMAVVDEEEDISYYKIEWIRP</sequence>
<evidence type="ECO:0000259" key="4">
    <source>
        <dbReference type="Pfam" id="PF01974"/>
    </source>
</evidence>
<dbReference type="STRING" id="523846.Mfer_1195"/>
<dbReference type="AlphaFoldDB" id="E3GWR2"/>
<feature type="domain" description="tRNA intron endonuclease N-terminal" evidence="5">
    <location>
        <begin position="1"/>
        <end position="65"/>
    </location>
</feature>
<dbReference type="GO" id="GO:0016787">
    <property type="term" value="F:hydrolase activity"/>
    <property type="evidence" value="ECO:0007669"/>
    <property type="project" value="UniProtKB-KW"/>
</dbReference>
<protein>
    <submittedName>
        <fullName evidence="6">tRNA splicing endonuclease</fullName>
        <ecNumber evidence="6">3.1.27.9</ecNumber>
    </submittedName>
</protein>
<keyword evidence="6" id="KW-0378">Hydrolase</keyword>
<dbReference type="SUPFAM" id="SSF55267">
    <property type="entry name" value="tRNA-intron endonuclease N-terminal domain-like"/>
    <property type="match status" value="1"/>
</dbReference>
<reference evidence="6 7" key="1">
    <citation type="journal article" date="2010" name="Stand. Genomic Sci.">
        <title>Complete genome sequence of Methanothermus fervidus type strain (V24S).</title>
        <authorList>
            <person name="Anderson I."/>
            <person name="Djao O.D."/>
            <person name="Misra M."/>
            <person name="Chertkov O."/>
            <person name="Nolan M."/>
            <person name="Lucas S."/>
            <person name="Lapidus A."/>
            <person name="Del Rio T.G."/>
            <person name="Tice H."/>
            <person name="Cheng J.F."/>
            <person name="Tapia R."/>
            <person name="Han C."/>
            <person name="Goodwin L."/>
            <person name="Pitluck S."/>
            <person name="Liolios K."/>
            <person name="Ivanova N."/>
            <person name="Mavromatis K."/>
            <person name="Mikhailova N."/>
            <person name="Pati A."/>
            <person name="Brambilla E."/>
            <person name="Chen A."/>
            <person name="Palaniappan K."/>
            <person name="Land M."/>
            <person name="Hauser L."/>
            <person name="Chang Y.J."/>
            <person name="Jeffries C.D."/>
            <person name="Sikorski J."/>
            <person name="Spring S."/>
            <person name="Rohde M."/>
            <person name="Eichinger K."/>
            <person name="Huber H."/>
            <person name="Wirth R."/>
            <person name="Goker M."/>
            <person name="Detter J.C."/>
            <person name="Woyke T."/>
            <person name="Bristow J."/>
            <person name="Eisen J.A."/>
            <person name="Markowitz V."/>
            <person name="Hugenholtz P."/>
            <person name="Klenk H.P."/>
            <person name="Kyrpides N.C."/>
        </authorList>
    </citation>
    <scope>NUCLEOTIDE SEQUENCE [LARGE SCALE GENOMIC DNA]</scope>
    <source>
        <strain evidence="7">ATCC 43054 / DSM 2088 / JCM 10308 / V24 S</strain>
    </source>
</reference>
<dbReference type="HOGENOM" id="CLU_114393_0_0_2"/>
<dbReference type="GO" id="GO:0003676">
    <property type="term" value="F:nucleic acid binding"/>
    <property type="evidence" value="ECO:0007669"/>
    <property type="project" value="InterPro"/>
</dbReference>
<comment type="function">
    <text evidence="3">Endonuclease that removes tRNA introns. Cleaves pre-tRNA at the 5'- and 3'-splice sites to release the intron. The products are an intron and two tRNA half-molecules bearing 2',3' cyclic phosphate and 5'-OH termini. Recognizes a pseudosymmetric substrate in which 2 bulged loops of 3 bases are separated by a stem of 4 bp.</text>
</comment>
<dbReference type="Gene3D" id="3.40.1350.10">
    <property type="match status" value="1"/>
</dbReference>
<dbReference type="InterPro" id="IPR006678">
    <property type="entry name" value="tRNA_intron_Endonuc_N"/>
</dbReference>
<name>E3GWR2_METFV</name>
<evidence type="ECO:0000256" key="1">
    <source>
        <dbReference type="ARBA" id="ARBA00022694"/>
    </source>
</evidence>
<proteinExistence type="predicted"/>
<dbReference type="NCBIfam" id="TIGR00324">
    <property type="entry name" value="endA"/>
    <property type="match status" value="1"/>
</dbReference>
<keyword evidence="6" id="KW-0255">Endonuclease</keyword>